<dbReference type="GO" id="GO:0035673">
    <property type="term" value="F:oligopeptide transmembrane transporter activity"/>
    <property type="evidence" value="ECO:0007669"/>
    <property type="project" value="InterPro"/>
</dbReference>
<comment type="similarity">
    <text evidence="2">Belongs to the oligopeptide OPT transporter family.</text>
</comment>
<feature type="transmembrane region" description="Helical" evidence="9">
    <location>
        <begin position="40"/>
        <end position="61"/>
    </location>
</feature>
<dbReference type="PANTHER" id="PTHR22601">
    <property type="entry name" value="ISP4 LIKE PROTEIN"/>
    <property type="match status" value="1"/>
</dbReference>
<dbReference type="InterPro" id="IPR004648">
    <property type="entry name" value="Oligpept_transpt"/>
</dbReference>
<sequence>PWNAKEHALIVVAYWGSCYTAYGLGPLSAMELYYGRKINAGWGIVFLITTQMIGYGLVGFYRDILVRPPKMYYPGVLPNVALFNAMHKNPAATKRALKFFAIVACAAFVWEWFPQLIFPLLASVPLVCYFGHGHWKPFVLGSGTYGFGLLNFSFDWNYVAFWSPLYTPLWSTAHQVAGAVFTCWLLYPILYFTNAMDALNFAPMSTATWDSSGQDYNISRIMTPEFTLNKTAMDAYSLPRWSPSYAMYFFWGFAGTAAAIVYAILWYGKDTYTNLLDSLRNRNKDYDDPYLKVMSHDPRVPHWWRDAAVLVVRILSVMSLTVSSDQRRRGFIVTSLISFIFTWPNGILWGIANIQVGMTFLSEIISGALFPGQPSAVLTALVYGRQLLEQNLNLISDYKFGFYMKIPEREMFWGQVWGTFVGPFVNFGMMRFILNTEGPKLTGKVPSTTWNALQTRNYYSTSVVWGILGPKVLFSRDSPYYWIPYGFLIGAAVMFLVWLVHRWKPNWKLETRFNPVVFFNGIVNFPVYTTTNLMTSALVAFTFMGYVYRYHPVWFRKYNYLLGVGLDCGTQLMQTVLVFCINLPGSRQFNEVNLT</sequence>
<evidence type="ECO:0000256" key="7">
    <source>
        <dbReference type="ARBA" id="ARBA00022989"/>
    </source>
</evidence>
<feature type="transmembrane region" description="Helical" evidence="9">
    <location>
        <begin position="560"/>
        <end position="581"/>
    </location>
</feature>
<evidence type="ECO:0000256" key="1">
    <source>
        <dbReference type="ARBA" id="ARBA00004141"/>
    </source>
</evidence>
<feature type="transmembrane region" description="Helical" evidence="9">
    <location>
        <begin position="172"/>
        <end position="192"/>
    </location>
</feature>
<dbReference type="EMBL" id="LASV01000482">
    <property type="protein sequence ID" value="KKA18217.1"/>
    <property type="molecule type" value="Genomic_DNA"/>
</dbReference>
<organism evidence="10 11">
    <name type="scientific">Rasamsonia emersonii (strain ATCC 16479 / CBS 393.64 / IMI 116815)</name>
    <dbReference type="NCBI Taxonomy" id="1408163"/>
    <lineage>
        <taxon>Eukaryota</taxon>
        <taxon>Fungi</taxon>
        <taxon>Dikarya</taxon>
        <taxon>Ascomycota</taxon>
        <taxon>Pezizomycotina</taxon>
        <taxon>Eurotiomycetes</taxon>
        <taxon>Eurotiomycetidae</taxon>
        <taxon>Eurotiales</taxon>
        <taxon>Trichocomaceae</taxon>
        <taxon>Rasamsonia</taxon>
    </lineage>
</organism>
<keyword evidence="4 9" id="KW-0812">Transmembrane</keyword>
<dbReference type="RefSeq" id="XP_013324829.1">
    <property type="nucleotide sequence ID" value="XM_013469375.1"/>
</dbReference>
<proteinExistence type="inferred from homology"/>
<dbReference type="GO" id="GO:0015031">
    <property type="term" value="P:protein transport"/>
    <property type="evidence" value="ECO:0007669"/>
    <property type="project" value="UniProtKB-KW"/>
</dbReference>
<dbReference type="Proteomes" id="UP000053958">
    <property type="component" value="Unassembled WGS sequence"/>
</dbReference>
<comment type="caution">
    <text evidence="10">The sequence shown here is derived from an EMBL/GenBank/DDBJ whole genome shotgun (WGS) entry which is preliminary data.</text>
</comment>
<dbReference type="NCBIfam" id="TIGR00728">
    <property type="entry name" value="OPT_sfam"/>
    <property type="match status" value="1"/>
</dbReference>
<dbReference type="InterPro" id="IPR004813">
    <property type="entry name" value="OPT"/>
</dbReference>
<evidence type="ECO:0000256" key="8">
    <source>
        <dbReference type="ARBA" id="ARBA00023136"/>
    </source>
</evidence>
<feature type="transmembrane region" description="Helical" evidence="9">
    <location>
        <begin position="521"/>
        <end position="548"/>
    </location>
</feature>
<evidence type="ECO:0000256" key="6">
    <source>
        <dbReference type="ARBA" id="ARBA00022927"/>
    </source>
</evidence>
<keyword evidence="11" id="KW-1185">Reference proteome</keyword>
<evidence type="ECO:0000313" key="10">
    <source>
        <dbReference type="EMBL" id="KKA18217.1"/>
    </source>
</evidence>
<reference evidence="10 11" key="1">
    <citation type="submission" date="2015-04" db="EMBL/GenBank/DDBJ databases">
        <authorList>
            <person name="Heijne W.H."/>
            <person name="Fedorova N.D."/>
            <person name="Nierman W.C."/>
            <person name="Vollebregt A.W."/>
            <person name="Zhao Z."/>
            <person name="Wu L."/>
            <person name="Kumar M."/>
            <person name="Stam H."/>
            <person name="van den Berg M.A."/>
            <person name="Pel H.J."/>
        </authorList>
    </citation>
    <scope>NUCLEOTIDE SEQUENCE [LARGE SCALE GENOMIC DNA]</scope>
    <source>
        <strain evidence="10 11">CBS 393.64</strain>
    </source>
</reference>
<comment type="subcellular location">
    <subcellularLocation>
        <location evidence="1">Membrane</location>
        <topology evidence="1">Multi-pass membrane protein</topology>
    </subcellularLocation>
</comment>
<evidence type="ECO:0008006" key="12">
    <source>
        <dbReference type="Google" id="ProtNLM"/>
    </source>
</evidence>
<dbReference type="OrthoDB" id="9986677at2759"/>
<keyword evidence="8 9" id="KW-0472">Membrane</keyword>
<dbReference type="AlphaFoldDB" id="A0A0F4YIW5"/>
<evidence type="ECO:0000256" key="9">
    <source>
        <dbReference type="SAM" id="Phobius"/>
    </source>
</evidence>
<dbReference type="GeneID" id="25320108"/>
<feature type="transmembrane region" description="Helical" evidence="9">
    <location>
        <begin position="364"/>
        <end position="384"/>
    </location>
</feature>
<dbReference type="Pfam" id="PF03169">
    <property type="entry name" value="OPT"/>
    <property type="match status" value="1"/>
</dbReference>
<keyword evidence="7 9" id="KW-1133">Transmembrane helix</keyword>
<feature type="transmembrane region" description="Helical" evidence="9">
    <location>
        <begin position="245"/>
        <end position="267"/>
    </location>
</feature>
<feature type="transmembrane region" description="Helical" evidence="9">
    <location>
        <begin position="412"/>
        <end position="434"/>
    </location>
</feature>
<evidence type="ECO:0000313" key="11">
    <source>
        <dbReference type="Proteomes" id="UP000053958"/>
    </source>
</evidence>
<feature type="transmembrane region" description="Helical" evidence="9">
    <location>
        <begin position="330"/>
        <end position="352"/>
    </location>
</feature>
<gene>
    <name evidence="10" type="ORF">T310_7843</name>
</gene>
<keyword evidence="3" id="KW-0813">Transport</keyword>
<evidence type="ECO:0000256" key="3">
    <source>
        <dbReference type="ARBA" id="ARBA00022448"/>
    </source>
</evidence>
<accession>A0A0F4YIW5</accession>
<feature type="transmembrane region" description="Helical" evidence="9">
    <location>
        <begin position="480"/>
        <end position="500"/>
    </location>
</feature>
<evidence type="ECO:0000256" key="4">
    <source>
        <dbReference type="ARBA" id="ARBA00022692"/>
    </source>
</evidence>
<feature type="transmembrane region" description="Helical" evidence="9">
    <location>
        <begin position="12"/>
        <end position="34"/>
    </location>
</feature>
<dbReference type="GO" id="GO:0016020">
    <property type="term" value="C:membrane"/>
    <property type="evidence" value="ECO:0007669"/>
    <property type="project" value="UniProtKB-SubCell"/>
</dbReference>
<evidence type="ECO:0000256" key="2">
    <source>
        <dbReference type="ARBA" id="ARBA00008807"/>
    </source>
</evidence>
<protein>
    <recommendedName>
        <fullName evidence="12">OPT superfamily oligopeptide transporter</fullName>
    </recommendedName>
</protein>
<keyword evidence="5" id="KW-0571">Peptide transport</keyword>
<keyword evidence="6" id="KW-0653">Protein transport</keyword>
<feature type="non-terminal residue" evidence="10">
    <location>
        <position position="1"/>
    </location>
</feature>
<feature type="transmembrane region" description="Helical" evidence="9">
    <location>
        <begin position="96"/>
        <end position="113"/>
    </location>
</feature>
<name>A0A0F4YIW5_RASE3</name>
<evidence type="ECO:0000256" key="5">
    <source>
        <dbReference type="ARBA" id="ARBA00022856"/>
    </source>
</evidence>